<dbReference type="Pfam" id="PF25601">
    <property type="entry name" value="AAA_lid_14"/>
    <property type="match status" value="1"/>
</dbReference>
<dbReference type="InterPro" id="IPR025944">
    <property type="entry name" value="Sigma_54_int_dom_CS"/>
</dbReference>
<reference evidence="6" key="1">
    <citation type="journal article" date="2022" name="Environ. Microbiol.">
        <title>Geoalkalibacter halelectricus SAP #1 sp. nov. possessing extracellular electron transfer and mineral#reducing capabilities from a haloalkaline environment.</title>
        <authorList>
            <person name="Yadav S."/>
            <person name="Singh R."/>
            <person name="Sundharam S.S."/>
            <person name="Chaudhary S."/>
            <person name="Krishnamurthi S."/>
            <person name="Patil S.A."/>
        </authorList>
    </citation>
    <scope>NUCLEOTIDE SEQUENCE</scope>
    <source>
        <strain evidence="6">SAP-1</strain>
    </source>
</reference>
<dbReference type="InterPro" id="IPR002197">
    <property type="entry name" value="HTH_Fis"/>
</dbReference>
<dbReference type="Proteomes" id="UP001060414">
    <property type="component" value="Chromosome"/>
</dbReference>
<keyword evidence="1" id="KW-0547">Nucleotide-binding</keyword>
<dbReference type="SUPFAM" id="SSF46689">
    <property type="entry name" value="Homeodomain-like"/>
    <property type="match status" value="1"/>
</dbReference>
<dbReference type="InterPro" id="IPR002078">
    <property type="entry name" value="Sigma_54_int"/>
</dbReference>
<dbReference type="EMBL" id="CP092109">
    <property type="protein sequence ID" value="UWZ81603.1"/>
    <property type="molecule type" value="Genomic_DNA"/>
</dbReference>
<keyword evidence="4" id="KW-0804">Transcription</keyword>
<dbReference type="PROSITE" id="PS50045">
    <property type="entry name" value="SIGMA54_INTERACT_4"/>
    <property type="match status" value="1"/>
</dbReference>
<evidence type="ECO:0000256" key="2">
    <source>
        <dbReference type="ARBA" id="ARBA00022840"/>
    </source>
</evidence>
<evidence type="ECO:0000256" key="4">
    <source>
        <dbReference type="ARBA" id="ARBA00023163"/>
    </source>
</evidence>
<dbReference type="InterPro" id="IPR009057">
    <property type="entry name" value="Homeodomain-like_sf"/>
</dbReference>
<evidence type="ECO:0000256" key="3">
    <source>
        <dbReference type="ARBA" id="ARBA00023015"/>
    </source>
</evidence>
<evidence type="ECO:0000259" key="5">
    <source>
        <dbReference type="PROSITE" id="PS50045"/>
    </source>
</evidence>
<dbReference type="Gene3D" id="1.10.8.60">
    <property type="match status" value="1"/>
</dbReference>
<proteinExistence type="predicted"/>
<protein>
    <recommendedName>
        <fullName evidence="5">Sigma-54 factor interaction domain-containing protein</fullName>
    </recommendedName>
</protein>
<evidence type="ECO:0000313" key="6">
    <source>
        <dbReference type="EMBL" id="UWZ81603.1"/>
    </source>
</evidence>
<dbReference type="Pfam" id="PF02954">
    <property type="entry name" value="HTH_8"/>
    <property type="match status" value="1"/>
</dbReference>
<name>A0ABY5ZR74_9BACT</name>
<keyword evidence="7" id="KW-1185">Reference proteome</keyword>
<dbReference type="PANTHER" id="PTHR32071:SF81">
    <property type="entry name" value="PROPIONATE CATABOLISM OPERON REGULATORY PROTEIN"/>
    <property type="match status" value="1"/>
</dbReference>
<feature type="domain" description="Sigma-54 factor interaction" evidence="5">
    <location>
        <begin position="1"/>
        <end position="25"/>
    </location>
</feature>
<evidence type="ECO:0000256" key="1">
    <source>
        <dbReference type="ARBA" id="ARBA00022741"/>
    </source>
</evidence>
<keyword evidence="3" id="KW-0805">Transcription regulation</keyword>
<dbReference type="Gene3D" id="1.10.10.60">
    <property type="entry name" value="Homeodomain-like"/>
    <property type="match status" value="1"/>
</dbReference>
<dbReference type="InterPro" id="IPR058031">
    <property type="entry name" value="AAA_lid_NorR"/>
</dbReference>
<evidence type="ECO:0000313" key="7">
    <source>
        <dbReference type="Proteomes" id="UP001060414"/>
    </source>
</evidence>
<dbReference type="PRINTS" id="PR01590">
    <property type="entry name" value="HTHFIS"/>
</dbReference>
<dbReference type="PANTHER" id="PTHR32071">
    <property type="entry name" value="TRANSCRIPTIONAL REGULATORY PROTEIN"/>
    <property type="match status" value="1"/>
</dbReference>
<organism evidence="6 7">
    <name type="scientific">Geoalkalibacter halelectricus</name>
    <dbReference type="NCBI Taxonomy" id="2847045"/>
    <lineage>
        <taxon>Bacteria</taxon>
        <taxon>Pseudomonadati</taxon>
        <taxon>Thermodesulfobacteriota</taxon>
        <taxon>Desulfuromonadia</taxon>
        <taxon>Desulfuromonadales</taxon>
        <taxon>Geoalkalibacteraceae</taxon>
        <taxon>Geoalkalibacter</taxon>
    </lineage>
</organism>
<sequence>MHILQAYLWPGNVRELRNVLERVYVETQAEVIGARAFREWIRERQNFAPGGWDLDAGVERNRNQSPVYASFQPQRPQRSLLPVTGVFDAEILPPEAKVRTARPVGPSHLDAEEIRQAYQAAGGNLAAAARLLGVHRATLYRHLNKLGVSREDLTRGEKE</sequence>
<dbReference type="PROSITE" id="PS00688">
    <property type="entry name" value="SIGMA54_INTERACT_3"/>
    <property type="match status" value="1"/>
</dbReference>
<gene>
    <name evidence="6" type="ORF">L9S41_13435</name>
</gene>
<keyword evidence="2" id="KW-0067">ATP-binding</keyword>
<accession>A0ABY5ZR74</accession>